<accession>A0AAV4CLW9</accession>
<name>A0AAV4CLW9_9GAST</name>
<evidence type="ECO:0000313" key="1">
    <source>
        <dbReference type="EMBL" id="GFO32552.1"/>
    </source>
</evidence>
<keyword evidence="2" id="KW-1185">Reference proteome</keyword>
<dbReference type="AlphaFoldDB" id="A0AAV4CLW9"/>
<dbReference type="EMBL" id="BLXT01006630">
    <property type="protein sequence ID" value="GFO32552.1"/>
    <property type="molecule type" value="Genomic_DNA"/>
</dbReference>
<gene>
    <name evidence="1" type="ORF">PoB_005905700</name>
</gene>
<proteinExistence type="predicted"/>
<sequence>MLCPYGNSAEAVEQSCPPRLQNTPDRKTGPKQIRYRHRCMGLLKSLRKLATSLPERKSVSVLITGAEKWGGPVRRCDSNALRLYQMTCWAVVSGQYSSIFNVRSSASQCRMMPRVLRLAILAMEAARVLL</sequence>
<reference evidence="1 2" key="1">
    <citation type="journal article" date="2021" name="Elife">
        <title>Chloroplast acquisition without the gene transfer in kleptoplastic sea slugs, Plakobranchus ocellatus.</title>
        <authorList>
            <person name="Maeda T."/>
            <person name="Takahashi S."/>
            <person name="Yoshida T."/>
            <person name="Shimamura S."/>
            <person name="Takaki Y."/>
            <person name="Nagai Y."/>
            <person name="Toyoda A."/>
            <person name="Suzuki Y."/>
            <person name="Arimoto A."/>
            <person name="Ishii H."/>
            <person name="Satoh N."/>
            <person name="Nishiyama T."/>
            <person name="Hasebe M."/>
            <person name="Maruyama T."/>
            <person name="Minagawa J."/>
            <person name="Obokata J."/>
            <person name="Shigenobu S."/>
        </authorList>
    </citation>
    <scope>NUCLEOTIDE SEQUENCE [LARGE SCALE GENOMIC DNA]</scope>
</reference>
<organism evidence="1 2">
    <name type="scientific">Plakobranchus ocellatus</name>
    <dbReference type="NCBI Taxonomy" id="259542"/>
    <lineage>
        <taxon>Eukaryota</taxon>
        <taxon>Metazoa</taxon>
        <taxon>Spiralia</taxon>
        <taxon>Lophotrochozoa</taxon>
        <taxon>Mollusca</taxon>
        <taxon>Gastropoda</taxon>
        <taxon>Heterobranchia</taxon>
        <taxon>Euthyneura</taxon>
        <taxon>Panpulmonata</taxon>
        <taxon>Sacoglossa</taxon>
        <taxon>Placobranchoidea</taxon>
        <taxon>Plakobranchidae</taxon>
        <taxon>Plakobranchus</taxon>
    </lineage>
</organism>
<dbReference type="Proteomes" id="UP000735302">
    <property type="component" value="Unassembled WGS sequence"/>
</dbReference>
<comment type="caution">
    <text evidence="1">The sequence shown here is derived from an EMBL/GenBank/DDBJ whole genome shotgun (WGS) entry which is preliminary data.</text>
</comment>
<protein>
    <submittedName>
        <fullName evidence="1">Uncharacterized protein</fullName>
    </submittedName>
</protein>
<evidence type="ECO:0000313" key="2">
    <source>
        <dbReference type="Proteomes" id="UP000735302"/>
    </source>
</evidence>